<dbReference type="PANTHER" id="PTHR47780">
    <property type="entry name" value="PROTEIN SET DOMAIN GROUP 41"/>
    <property type="match status" value="1"/>
</dbReference>
<protein>
    <recommendedName>
        <fullName evidence="4">SET domain-containing protein</fullName>
    </recommendedName>
</protein>
<feature type="compositionally biased region" description="Basic and acidic residues" evidence="1">
    <location>
        <begin position="948"/>
        <end position="969"/>
    </location>
</feature>
<evidence type="ECO:0000313" key="2">
    <source>
        <dbReference type="EMBL" id="WVZ85636.1"/>
    </source>
</evidence>
<feature type="region of interest" description="Disordered" evidence="1">
    <location>
        <begin position="749"/>
        <end position="1062"/>
    </location>
</feature>
<accession>A0AAQ3U5A5</accession>
<dbReference type="Gene3D" id="6.10.140.2220">
    <property type="match status" value="1"/>
</dbReference>
<dbReference type="Gene3D" id="2.170.270.10">
    <property type="entry name" value="SET domain"/>
    <property type="match status" value="2"/>
</dbReference>
<dbReference type="AlphaFoldDB" id="A0AAQ3U5A5"/>
<reference evidence="2 3" key="1">
    <citation type="submission" date="2024-02" db="EMBL/GenBank/DDBJ databases">
        <title>High-quality chromosome-scale genome assembly of Pensacola bahiagrass (Paspalum notatum Flugge var. saurae).</title>
        <authorList>
            <person name="Vega J.M."/>
            <person name="Podio M."/>
            <person name="Orjuela J."/>
            <person name="Siena L.A."/>
            <person name="Pessino S.C."/>
            <person name="Combes M.C."/>
            <person name="Mariac C."/>
            <person name="Albertini E."/>
            <person name="Pupilli F."/>
            <person name="Ortiz J.P.A."/>
            <person name="Leblanc O."/>
        </authorList>
    </citation>
    <scope>NUCLEOTIDE SEQUENCE [LARGE SCALE GENOMIC DNA]</scope>
    <source>
        <strain evidence="2">R1</strain>
        <tissue evidence="2">Leaf</tissue>
    </source>
</reference>
<organism evidence="2 3">
    <name type="scientific">Paspalum notatum var. saurae</name>
    <dbReference type="NCBI Taxonomy" id="547442"/>
    <lineage>
        <taxon>Eukaryota</taxon>
        <taxon>Viridiplantae</taxon>
        <taxon>Streptophyta</taxon>
        <taxon>Embryophyta</taxon>
        <taxon>Tracheophyta</taxon>
        <taxon>Spermatophyta</taxon>
        <taxon>Magnoliopsida</taxon>
        <taxon>Liliopsida</taxon>
        <taxon>Poales</taxon>
        <taxon>Poaceae</taxon>
        <taxon>PACMAD clade</taxon>
        <taxon>Panicoideae</taxon>
        <taxon>Andropogonodae</taxon>
        <taxon>Paspaleae</taxon>
        <taxon>Paspalinae</taxon>
        <taxon>Paspalum</taxon>
    </lineage>
</organism>
<proteinExistence type="predicted"/>
<dbReference type="InterPro" id="IPR046341">
    <property type="entry name" value="SET_dom_sf"/>
</dbReference>
<gene>
    <name evidence="2" type="ORF">U9M48_032537</name>
</gene>
<evidence type="ECO:0000313" key="3">
    <source>
        <dbReference type="Proteomes" id="UP001341281"/>
    </source>
</evidence>
<evidence type="ECO:0008006" key="4">
    <source>
        <dbReference type="Google" id="ProtNLM"/>
    </source>
</evidence>
<feature type="compositionally biased region" description="Polar residues" evidence="1">
    <location>
        <begin position="915"/>
        <end position="945"/>
    </location>
</feature>
<dbReference type="PANTHER" id="PTHR47780:SF1">
    <property type="entry name" value="PROTEIN SET DOMAIN GROUP 41"/>
    <property type="match status" value="1"/>
</dbReference>
<dbReference type="Gene3D" id="1.10.220.160">
    <property type="match status" value="1"/>
</dbReference>
<sequence>MGRRPSSSRLRLRDCRCRSYGGRRRRLGLSPLCSSGIPKAPLHILPLLQPGSGPALRTSQSSREAWKLQCLAMEMRARESVNMSEDLTGAIAPYATALHDVFLQSHCSSCFTKLLPQAHNAVSCTTCCSVRYCCSECLSADSLVHLPSGECSFFVDHLKTASPSFVTEGTSDLRAAFRLLYVLEMHGLVSSDSISHYRRIGGLSASGIEVVLEEGEEISKKMLEGSLLMSSARKSRAQTSVSFSDGLRVEMMALWAVITNSVEVQLSEGLAMGVAVYGPSFSWFNHSCVPNASYRFVLAPTNGECASDKSKSCVVPASKGVAADVWHAWQYDEEHSTHALCKYGPRVVIRCTKPINKGDEVCITYIDLLQTREARHSDLWSKYKFVCSCKRCITSPKPYIDLILNCDMRDLGKAEDHVTAPAVDDLGDVLEQAISEYSSSDDPKACCDMIESMLSNNLMNDLMQEEVSGRKYILHPMHHICLTSYMTLASAYRFRSLSLETGSLDGENTDEFFRMAKAAAAYSFILVGATHHLFLSECSLMIPLSHFLLNTGHSMLYLVDSVKGETTTNVSEANFTFSSCPSSSTKSGSTPYHEFRSTCEGFGKQILSLSSHCWPFLVQSLPFLEKIKNPIEFSWLGTAICQPVHLSGEDHVNFPAHEPVGFTGRQRQCILSLALCCITYCKYLASICYGPQHYLAVHAKDLLEVLCYKYLLSYALWKHGRTEHILVFFFCGTLPYNFEMADEYDQSSYRRSGANDDEGGYNKSTDDYGSTGGYNKSTDDYGSGGGYKKSSTDDNGSGGGYNKSSTDDYGRGGGYNKSSTDDYGSGGGYNKPNTDDYGTDGGYNKPNTGDYGSGGGHNKPNTDDYGSGGGYNKPNTDDYGSGGGNNKPSADDYGSGGGYNKPSADDYVSGGGYNKSGTDDYSGSGGFNKSSTDDYGSGSKDSNTGEYGRSDEYKKPSSNDDDGGYKDSSTDGYGGSGYNKSSTDDYGSGKNISNTDEYSGSGGYNKSSTDNYGEGGYNKDSSDGYGRTRTGKSGTDNYSGDYGKSGSDEYNTGSGRNTTDDY</sequence>
<name>A0AAQ3U5A5_PASNO</name>
<evidence type="ECO:0000256" key="1">
    <source>
        <dbReference type="SAM" id="MobiDB-lite"/>
    </source>
</evidence>
<dbReference type="CDD" id="cd20071">
    <property type="entry name" value="SET_SMYD"/>
    <property type="match status" value="1"/>
</dbReference>
<feature type="compositionally biased region" description="Polar residues" evidence="1">
    <location>
        <begin position="1048"/>
        <end position="1062"/>
    </location>
</feature>
<dbReference type="Proteomes" id="UP001341281">
    <property type="component" value="Chromosome 07"/>
</dbReference>
<dbReference type="EMBL" id="CP144751">
    <property type="protein sequence ID" value="WVZ85636.1"/>
    <property type="molecule type" value="Genomic_DNA"/>
</dbReference>
<keyword evidence="3" id="KW-1185">Reference proteome</keyword>
<dbReference type="SUPFAM" id="SSF82199">
    <property type="entry name" value="SET domain"/>
    <property type="match status" value="1"/>
</dbReference>
<feature type="compositionally biased region" description="Polar residues" evidence="1">
    <location>
        <begin position="979"/>
        <end position="1011"/>
    </location>
</feature>